<name>A0ABV5MLU4_9ACTN</name>
<evidence type="ECO:0000256" key="1">
    <source>
        <dbReference type="SAM" id="MobiDB-lite"/>
    </source>
</evidence>
<dbReference type="RefSeq" id="WP_223100503.1">
    <property type="nucleotide sequence ID" value="NZ_CP061913.1"/>
</dbReference>
<dbReference type="NCBIfam" id="NF041390">
    <property type="entry name" value="TadE_Rv3655c"/>
    <property type="match status" value="1"/>
</dbReference>
<dbReference type="EMBL" id="JBHMCA010000069">
    <property type="protein sequence ID" value="MFB9449840.1"/>
    <property type="molecule type" value="Genomic_DNA"/>
</dbReference>
<sequence length="165" mass="17032">MTARGRAAVRWPWFVPPDSPTTMPVPVPPERPAAGPAGAAGAAGRPVKVRRRQTGARHRRERTGRDRGSAALEVAIALPVILLFLVSGILLLGALGAKIVAADGAGAAARAAARGEPLPALSASSDVTVTRDGDLVRVTVRRPVVNPIGADLHVEETAVAMAEPR</sequence>
<evidence type="ECO:0000313" key="4">
    <source>
        <dbReference type="Proteomes" id="UP001589608"/>
    </source>
</evidence>
<gene>
    <name evidence="3" type="ORF">ACFFTR_42760</name>
</gene>
<comment type="caution">
    <text evidence="3">The sequence shown here is derived from an EMBL/GenBank/DDBJ whole genome shotgun (WGS) entry which is preliminary data.</text>
</comment>
<evidence type="ECO:0000256" key="2">
    <source>
        <dbReference type="SAM" id="Phobius"/>
    </source>
</evidence>
<evidence type="ECO:0000313" key="3">
    <source>
        <dbReference type="EMBL" id="MFB9449840.1"/>
    </source>
</evidence>
<protein>
    <submittedName>
        <fullName evidence="3">TadE family type IV pilus minor pilin</fullName>
    </submittedName>
</protein>
<dbReference type="Proteomes" id="UP001589608">
    <property type="component" value="Unassembled WGS sequence"/>
</dbReference>
<dbReference type="InterPro" id="IPR049790">
    <property type="entry name" value="Rv3655c/TadE"/>
</dbReference>
<keyword evidence="2" id="KW-0812">Transmembrane</keyword>
<feature type="compositionally biased region" description="Low complexity" evidence="1">
    <location>
        <begin position="32"/>
        <end position="46"/>
    </location>
</feature>
<keyword evidence="2" id="KW-0472">Membrane</keyword>
<feature type="transmembrane region" description="Helical" evidence="2">
    <location>
        <begin position="70"/>
        <end position="95"/>
    </location>
</feature>
<proteinExistence type="predicted"/>
<keyword evidence="2" id="KW-1133">Transmembrane helix</keyword>
<keyword evidence="4" id="KW-1185">Reference proteome</keyword>
<feature type="compositionally biased region" description="Basic residues" evidence="1">
    <location>
        <begin position="47"/>
        <end position="62"/>
    </location>
</feature>
<feature type="region of interest" description="Disordered" evidence="1">
    <location>
        <begin position="19"/>
        <end position="66"/>
    </location>
</feature>
<feature type="compositionally biased region" description="Pro residues" evidence="1">
    <location>
        <begin position="19"/>
        <end position="31"/>
    </location>
</feature>
<reference evidence="3 4" key="1">
    <citation type="submission" date="2024-09" db="EMBL/GenBank/DDBJ databases">
        <authorList>
            <person name="Sun Q."/>
            <person name="Mori K."/>
        </authorList>
    </citation>
    <scope>NUCLEOTIDE SEQUENCE [LARGE SCALE GENOMIC DNA]</scope>
    <source>
        <strain evidence="3 4">JCM 3307</strain>
    </source>
</reference>
<accession>A0ABV5MLU4</accession>
<organism evidence="3 4">
    <name type="scientific">Dactylosporangium vinaceum</name>
    <dbReference type="NCBI Taxonomy" id="53362"/>
    <lineage>
        <taxon>Bacteria</taxon>
        <taxon>Bacillati</taxon>
        <taxon>Actinomycetota</taxon>
        <taxon>Actinomycetes</taxon>
        <taxon>Micromonosporales</taxon>
        <taxon>Micromonosporaceae</taxon>
        <taxon>Dactylosporangium</taxon>
    </lineage>
</organism>